<dbReference type="SUPFAM" id="SSF50341">
    <property type="entry name" value="CheW-like"/>
    <property type="match status" value="1"/>
</dbReference>
<proteinExistence type="predicted"/>
<dbReference type="AlphaFoldDB" id="A0A8J6UGA7"/>
<dbReference type="InterPro" id="IPR036061">
    <property type="entry name" value="CheW-like_dom_sf"/>
</dbReference>
<name>A0A8J6UGA7_9BACT</name>
<evidence type="ECO:0000313" key="3">
    <source>
        <dbReference type="Proteomes" id="UP000632828"/>
    </source>
</evidence>
<gene>
    <name evidence="2" type="ORF">ICT70_01750</name>
</gene>
<organism evidence="2 3">
    <name type="scientific">Pelovirga terrestris</name>
    <dbReference type="NCBI Taxonomy" id="2771352"/>
    <lineage>
        <taxon>Bacteria</taxon>
        <taxon>Pseudomonadati</taxon>
        <taxon>Thermodesulfobacteriota</taxon>
        <taxon>Desulfuromonadia</taxon>
        <taxon>Geobacterales</taxon>
        <taxon>Geobacteraceae</taxon>
        <taxon>Pelovirga</taxon>
    </lineage>
</organism>
<feature type="domain" description="CheW-like" evidence="1">
    <location>
        <begin position="6"/>
        <end position="131"/>
    </location>
</feature>
<dbReference type="GO" id="GO:0006935">
    <property type="term" value="P:chemotaxis"/>
    <property type="evidence" value="ECO:0007669"/>
    <property type="project" value="InterPro"/>
</dbReference>
<evidence type="ECO:0000313" key="2">
    <source>
        <dbReference type="EMBL" id="MBD1399388.1"/>
    </source>
</evidence>
<dbReference type="Pfam" id="PF01584">
    <property type="entry name" value="CheW"/>
    <property type="match status" value="1"/>
</dbReference>
<dbReference type="RefSeq" id="WP_191153666.1">
    <property type="nucleotide sequence ID" value="NZ_JACWUN010000002.1"/>
</dbReference>
<reference evidence="2" key="1">
    <citation type="submission" date="2020-09" db="EMBL/GenBank/DDBJ databases">
        <title>Pelobacter alkaliphilus sp. nov., a novel anaerobic arsenate-reducing bacterium from terrestrial mud volcano.</title>
        <authorList>
            <person name="Khomyakova M.A."/>
            <person name="Merkel A.Y."/>
            <person name="Slobodkin A.I."/>
        </authorList>
    </citation>
    <scope>NUCLEOTIDE SEQUENCE</scope>
    <source>
        <strain evidence="2">M08fum</strain>
    </source>
</reference>
<protein>
    <submittedName>
        <fullName evidence="2">Chemotaxis protein CheW</fullName>
    </submittedName>
</protein>
<accession>A0A8J6UGA7</accession>
<sequence length="160" mass="17864">MTAFGLFQTGKLDYAVPLIHIRRIIQGHTIYPLPLLPAGVDYVLVHESTLVPIVFFGQGRDRLTGSPESECFVLVDSEYGSLAFASQPNSRIIADHKGTLSVPRQRDAPWQVGTFYYQERTYHILDVDVLAMEITRGNGSICLTLSGSRRLNEEEAAARR</sequence>
<dbReference type="InterPro" id="IPR002545">
    <property type="entry name" value="CheW-lke_dom"/>
</dbReference>
<dbReference type="Proteomes" id="UP000632828">
    <property type="component" value="Unassembled WGS sequence"/>
</dbReference>
<keyword evidence="3" id="KW-1185">Reference proteome</keyword>
<evidence type="ECO:0000259" key="1">
    <source>
        <dbReference type="Pfam" id="PF01584"/>
    </source>
</evidence>
<comment type="caution">
    <text evidence="2">The sequence shown here is derived from an EMBL/GenBank/DDBJ whole genome shotgun (WGS) entry which is preliminary data.</text>
</comment>
<dbReference type="GO" id="GO:0007165">
    <property type="term" value="P:signal transduction"/>
    <property type="evidence" value="ECO:0007669"/>
    <property type="project" value="InterPro"/>
</dbReference>
<dbReference type="EMBL" id="JACWUN010000002">
    <property type="protein sequence ID" value="MBD1399388.1"/>
    <property type="molecule type" value="Genomic_DNA"/>
</dbReference>